<sequence length="516" mass="57182">MTVGELTLDLSAEVRKSRLSAIGFLQNEGLRFYCPYHRWTRRVIYSPSLDLLTTKGDDLSLKPLLEAINREGVHLFLSPPSFPFLHQTSLLTKVIMSSSTWFTDELTSEGRGYVDDISESPLSVRSSILGSDEDNSRSENVFDEIILNVDNSLEWSGINLPSLVKGYQWAPHEAKTDMTPEELDIIDQIDQLPRRTSSRKLIGLLGSDTLRARVFDIFGRMEKHQAFMHMMARKKDLEKSGEGTSSPSKIVTHKTLFQGVNSTLKISNTEKPSPAPTKPSSAGIPKGDVKRKLSHDKSLPLNKKKKITGPLLSRPLDPLVHVAERLQYNLKQMSPDEALDMAYELTARASICMNYVAGSAKCLLVEELDTDSRVKATIALTQAQDDLHQLKRTNDDLKLDLQKDTSQNQALIKEKDALVAARDKLAAENLSLGDEICNERLTSFEQGIAQCHYFFKTPLNHAGFDVMKVLVDGQLVPMSILDANDPTATTDAPLSTSQAGIEEALNVTSATENTAA</sequence>
<dbReference type="AlphaFoldDB" id="A0A0L9UYH9"/>
<gene>
    <name evidence="3" type="ORF">LR48_Vigan07g154200</name>
</gene>
<evidence type="ECO:0000313" key="4">
    <source>
        <dbReference type="Proteomes" id="UP000053144"/>
    </source>
</evidence>
<dbReference type="Proteomes" id="UP000053144">
    <property type="component" value="Chromosome 7"/>
</dbReference>
<name>A0A0L9UYH9_PHAAN</name>
<reference evidence="4" key="1">
    <citation type="journal article" date="2015" name="Proc. Natl. Acad. Sci. U.S.A.">
        <title>Genome sequencing of adzuki bean (Vigna angularis) provides insight into high starch and low fat accumulation and domestication.</title>
        <authorList>
            <person name="Yang K."/>
            <person name="Tian Z."/>
            <person name="Chen C."/>
            <person name="Luo L."/>
            <person name="Zhao B."/>
            <person name="Wang Z."/>
            <person name="Yu L."/>
            <person name="Li Y."/>
            <person name="Sun Y."/>
            <person name="Li W."/>
            <person name="Chen Y."/>
            <person name="Li Y."/>
            <person name="Zhang Y."/>
            <person name="Ai D."/>
            <person name="Zhao J."/>
            <person name="Shang C."/>
            <person name="Ma Y."/>
            <person name="Wu B."/>
            <person name="Wang M."/>
            <person name="Gao L."/>
            <person name="Sun D."/>
            <person name="Zhang P."/>
            <person name="Guo F."/>
            <person name="Wang W."/>
            <person name="Li Y."/>
            <person name="Wang J."/>
            <person name="Varshney R.K."/>
            <person name="Wang J."/>
            <person name="Ling H.Q."/>
            <person name="Wan P."/>
        </authorList>
    </citation>
    <scope>NUCLEOTIDE SEQUENCE</scope>
    <source>
        <strain evidence="4">cv. Jingnong 6</strain>
    </source>
</reference>
<organism evidence="3 4">
    <name type="scientific">Phaseolus angularis</name>
    <name type="common">Azuki bean</name>
    <name type="synonym">Vigna angularis</name>
    <dbReference type="NCBI Taxonomy" id="3914"/>
    <lineage>
        <taxon>Eukaryota</taxon>
        <taxon>Viridiplantae</taxon>
        <taxon>Streptophyta</taxon>
        <taxon>Embryophyta</taxon>
        <taxon>Tracheophyta</taxon>
        <taxon>Spermatophyta</taxon>
        <taxon>Magnoliopsida</taxon>
        <taxon>eudicotyledons</taxon>
        <taxon>Gunneridae</taxon>
        <taxon>Pentapetalae</taxon>
        <taxon>rosids</taxon>
        <taxon>fabids</taxon>
        <taxon>Fabales</taxon>
        <taxon>Fabaceae</taxon>
        <taxon>Papilionoideae</taxon>
        <taxon>50 kb inversion clade</taxon>
        <taxon>NPAAA clade</taxon>
        <taxon>indigoferoid/millettioid clade</taxon>
        <taxon>Phaseoleae</taxon>
        <taxon>Vigna</taxon>
    </lineage>
</organism>
<evidence type="ECO:0000256" key="2">
    <source>
        <dbReference type="SAM" id="MobiDB-lite"/>
    </source>
</evidence>
<protein>
    <submittedName>
        <fullName evidence="3">Uncharacterized protein</fullName>
    </submittedName>
</protein>
<keyword evidence="1" id="KW-0175">Coiled coil</keyword>
<feature type="compositionally biased region" description="Basic and acidic residues" evidence="2">
    <location>
        <begin position="287"/>
        <end position="296"/>
    </location>
</feature>
<feature type="region of interest" description="Disordered" evidence="2">
    <location>
        <begin position="265"/>
        <end position="296"/>
    </location>
</feature>
<evidence type="ECO:0000313" key="3">
    <source>
        <dbReference type="EMBL" id="KOM47838.1"/>
    </source>
</evidence>
<dbReference type="Gramene" id="KOM47838">
    <property type="protein sequence ID" value="KOM47838"/>
    <property type="gene ID" value="LR48_Vigan07g154200"/>
</dbReference>
<feature type="coiled-coil region" evidence="1">
    <location>
        <begin position="380"/>
        <end position="428"/>
    </location>
</feature>
<evidence type="ECO:0000256" key="1">
    <source>
        <dbReference type="SAM" id="Coils"/>
    </source>
</evidence>
<dbReference type="EMBL" id="CM003377">
    <property type="protein sequence ID" value="KOM47838.1"/>
    <property type="molecule type" value="Genomic_DNA"/>
</dbReference>
<accession>A0A0L9UYH9</accession>
<proteinExistence type="predicted"/>